<keyword evidence="1" id="KW-0812">Transmembrane</keyword>
<comment type="caution">
    <text evidence="3">The sequence shown here is derived from an EMBL/GenBank/DDBJ whole genome shotgun (WGS) entry which is preliminary data.</text>
</comment>
<proteinExistence type="predicted"/>
<dbReference type="Pfam" id="PF00534">
    <property type="entry name" value="Glycos_transf_1"/>
    <property type="match status" value="1"/>
</dbReference>
<dbReference type="OrthoDB" id="9813211at2"/>
<keyword evidence="4" id="KW-1185">Reference proteome</keyword>
<keyword evidence="1" id="KW-1133">Transmembrane helix</keyword>
<evidence type="ECO:0000313" key="3">
    <source>
        <dbReference type="EMBL" id="TDR76719.1"/>
    </source>
</evidence>
<dbReference type="PANTHER" id="PTHR45947">
    <property type="entry name" value="SULFOQUINOVOSYL TRANSFERASE SQD2"/>
    <property type="match status" value="1"/>
</dbReference>
<dbReference type="RefSeq" id="WP_133681999.1">
    <property type="nucleotide sequence ID" value="NZ_SNZP01000010.1"/>
</dbReference>
<name>A0A4R7B1B8_9NEIS</name>
<dbReference type="GO" id="GO:0016757">
    <property type="term" value="F:glycosyltransferase activity"/>
    <property type="evidence" value="ECO:0007669"/>
    <property type="project" value="InterPro"/>
</dbReference>
<sequence length="377" mass="41632">MTISVAHIMRTYGVHGGERQLAQLFSSYDDKQFEHCFFFIYKDEQCKRYFNENSTIKTKTLLALRSRTFPRMIQEFATLLALLPILQILFILNLLRSGSQIVVAHGVQAALVVWPAACLFRSRSFVYMHRGTKSKQGQHPLFSVLYRPFKIVAAVSHASADSLRMLAPAKKIRVIENGINIDQFTQKEIDRSRVDKILRIACIGRLIPAKGQELLLDTIAGIKQVHPDCLLQLIGEGPSEPSLRAHAQALGITANVSFTGHSASVAQLLADSDIFVSASRSEGLSNAVLEAMACGLPSVVIDAPGVSECHIEGLTAYITPRDSGIVAKKILDLAGNVELQQRMGAAARHRAESHYSISANCHRYSMLYRELSNIGMD</sequence>
<feature type="transmembrane region" description="Helical" evidence="1">
    <location>
        <begin position="76"/>
        <end position="95"/>
    </location>
</feature>
<dbReference type="EMBL" id="SNZP01000010">
    <property type="protein sequence ID" value="TDR76719.1"/>
    <property type="molecule type" value="Genomic_DNA"/>
</dbReference>
<protein>
    <submittedName>
        <fullName evidence="3">Glycosyltransferase involved in cell wall biosynthesis</fullName>
    </submittedName>
</protein>
<keyword evidence="3" id="KW-0808">Transferase</keyword>
<organism evidence="3 4">
    <name type="scientific">Paludibacterium purpuratum</name>
    <dbReference type="NCBI Taxonomy" id="1144873"/>
    <lineage>
        <taxon>Bacteria</taxon>
        <taxon>Pseudomonadati</taxon>
        <taxon>Pseudomonadota</taxon>
        <taxon>Betaproteobacteria</taxon>
        <taxon>Neisseriales</taxon>
        <taxon>Chromobacteriaceae</taxon>
        <taxon>Paludibacterium</taxon>
    </lineage>
</organism>
<dbReference type="SUPFAM" id="SSF53756">
    <property type="entry name" value="UDP-Glycosyltransferase/glycogen phosphorylase"/>
    <property type="match status" value="1"/>
</dbReference>
<evidence type="ECO:0000259" key="2">
    <source>
        <dbReference type="Pfam" id="PF00534"/>
    </source>
</evidence>
<dbReference type="InterPro" id="IPR050194">
    <property type="entry name" value="Glycosyltransferase_grp1"/>
</dbReference>
<evidence type="ECO:0000256" key="1">
    <source>
        <dbReference type="SAM" id="Phobius"/>
    </source>
</evidence>
<dbReference type="Gene3D" id="3.40.50.2000">
    <property type="entry name" value="Glycogen Phosphorylase B"/>
    <property type="match status" value="2"/>
</dbReference>
<dbReference type="Proteomes" id="UP000295611">
    <property type="component" value="Unassembled WGS sequence"/>
</dbReference>
<dbReference type="PANTHER" id="PTHR45947:SF3">
    <property type="entry name" value="SULFOQUINOVOSYL TRANSFERASE SQD2"/>
    <property type="match status" value="1"/>
</dbReference>
<evidence type="ECO:0000313" key="4">
    <source>
        <dbReference type="Proteomes" id="UP000295611"/>
    </source>
</evidence>
<feature type="transmembrane region" description="Helical" evidence="1">
    <location>
        <begin position="101"/>
        <end position="120"/>
    </location>
</feature>
<keyword evidence="1" id="KW-0472">Membrane</keyword>
<dbReference type="AlphaFoldDB" id="A0A4R7B1B8"/>
<reference evidence="3 4" key="1">
    <citation type="submission" date="2019-03" db="EMBL/GenBank/DDBJ databases">
        <title>Genomic Encyclopedia of Type Strains, Phase III (KMG-III): the genomes of soil and plant-associated and newly described type strains.</title>
        <authorList>
            <person name="Whitman W."/>
        </authorList>
    </citation>
    <scope>NUCLEOTIDE SEQUENCE [LARGE SCALE GENOMIC DNA]</scope>
    <source>
        <strain evidence="3 4">CECT 8976</strain>
    </source>
</reference>
<feature type="domain" description="Glycosyl transferase family 1" evidence="2">
    <location>
        <begin position="198"/>
        <end position="350"/>
    </location>
</feature>
<dbReference type="InterPro" id="IPR001296">
    <property type="entry name" value="Glyco_trans_1"/>
</dbReference>
<accession>A0A4R7B1B8</accession>
<gene>
    <name evidence="3" type="ORF">DFP86_110147</name>
</gene>